<evidence type="ECO:0000256" key="8">
    <source>
        <dbReference type="ARBA" id="ARBA00023012"/>
    </source>
</evidence>
<dbReference type="SUPFAM" id="SSF55874">
    <property type="entry name" value="ATPase domain of HSP90 chaperone/DNA topoisomerase II/histidine kinase"/>
    <property type="match status" value="1"/>
</dbReference>
<dbReference type="Proteomes" id="UP001589818">
    <property type="component" value="Unassembled WGS sequence"/>
</dbReference>
<evidence type="ECO:0000313" key="12">
    <source>
        <dbReference type="EMBL" id="MFC0390133.1"/>
    </source>
</evidence>
<feature type="transmembrane region" description="Helical" evidence="10">
    <location>
        <begin position="30"/>
        <end position="48"/>
    </location>
</feature>
<dbReference type="InterPro" id="IPR036890">
    <property type="entry name" value="HATPase_C_sf"/>
</dbReference>
<reference evidence="12 13" key="1">
    <citation type="submission" date="2024-09" db="EMBL/GenBank/DDBJ databases">
        <authorList>
            <person name="Sun Q."/>
            <person name="Mori K."/>
        </authorList>
    </citation>
    <scope>NUCLEOTIDE SEQUENCE [LARGE SCALE GENOMIC DNA]</scope>
    <source>
        <strain evidence="12 13">CCM 4839</strain>
    </source>
</reference>
<dbReference type="RefSeq" id="WP_204820925.1">
    <property type="nucleotide sequence ID" value="NZ_JANHOF010000003.1"/>
</dbReference>
<dbReference type="Gene3D" id="3.30.565.10">
    <property type="entry name" value="Histidine kinase-like ATPase, C-terminal domain"/>
    <property type="match status" value="1"/>
</dbReference>
<keyword evidence="13" id="KW-1185">Reference proteome</keyword>
<feature type="coiled-coil region" evidence="9">
    <location>
        <begin position="130"/>
        <end position="157"/>
    </location>
</feature>
<feature type="domain" description="Signal transduction histidine kinase subgroup 3 dimerisation and phosphoacceptor" evidence="11">
    <location>
        <begin position="176"/>
        <end position="242"/>
    </location>
</feature>
<comment type="catalytic activity">
    <reaction evidence="1">
        <text>ATP + protein L-histidine = ADP + protein N-phospho-L-histidine.</text>
        <dbReference type="EC" id="2.7.13.3"/>
    </reaction>
</comment>
<dbReference type="PANTHER" id="PTHR24421">
    <property type="entry name" value="NITRATE/NITRITE SENSOR PROTEIN NARX-RELATED"/>
    <property type="match status" value="1"/>
</dbReference>
<comment type="caution">
    <text evidence="12">The sequence shown here is derived from an EMBL/GenBank/DDBJ whole genome shotgun (WGS) entry which is preliminary data.</text>
</comment>
<feature type="transmembrane region" description="Helical" evidence="10">
    <location>
        <begin position="54"/>
        <end position="81"/>
    </location>
</feature>
<evidence type="ECO:0000256" key="10">
    <source>
        <dbReference type="SAM" id="Phobius"/>
    </source>
</evidence>
<proteinExistence type="predicted"/>
<evidence type="ECO:0000256" key="1">
    <source>
        <dbReference type="ARBA" id="ARBA00000085"/>
    </source>
</evidence>
<protein>
    <recommendedName>
        <fullName evidence="2">histidine kinase</fullName>
        <ecNumber evidence="2">2.7.13.3</ecNumber>
    </recommendedName>
</protein>
<keyword evidence="8" id="KW-0902">Two-component regulatory system</keyword>
<gene>
    <name evidence="12" type="ORF">ACFFJ8_01965</name>
</gene>
<dbReference type="EMBL" id="JBHLVF010000006">
    <property type="protein sequence ID" value="MFC0390133.1"/>
    <property type="molecule type" value="Genomic_DNA"/>
</dbReference>
<keyword evidence="9" id="KW-0175">Coiled coil</keyword>
<accession>A0ABV6J5P1</accession>
<evidence type="ECO:0000256" key="5">
    <source>
        <dbReference type="ARBA" id="ARBA00022741"/>
    </source>
</evidence>
<keyword evidence="10" id="KW-0472">Membrane</keyword>
<dbReference type="Pfam" id="PF07730">
    <property type="entry name" value="HisKA_3"/>
    <property type="match status" value="1"/>
</dbReference>
<dbReference type="GO" id="GO:0016301">
    <property type="term" value="F:kinase activity"/>
    <property type="evidence" value="ECO:0007669"/>
    <property type="project" value="UniProtKB-KW"/>
</dbReference>
<feature type="transmembrane region" description="Helical" evidence="10">
    <location>
        <begin position="6"/>
        <end position="23"/>
    </location>
</feature>
<keyword evidence="4" id="KW-0808">Transferase</keyword>
<evidence type="ECO:0000256" key="9">
    <source>
        <dbReference type="SAM" id="Coils"/>
    </source>
</evidence>
<name>A0ABV6J5P1_9BACL</name>
<organism evidence="12 13">
    <name type="scientific">Paenibacillus mendelii</name>
    <dbReference type="NCBI Taxonomy" id="206163"/>
    <lineage>
        <taxon>Bacteria</taxon>
        <taxon>Bacillati</taxon>
        <taxon>Bacillota</taxon>
        <taxon>Bacilli</taxon>
        <taxon>Bacillales</taxon>
        <taxon>Paenibacillaceae</taxon>
        <taxon>Paenibacillus</taxon>
    </lineage>
</organism>
<evidence type="ECO:0000256" key="6">
    <source>
        <dbReference type="ARBA" id="ARBA00022777"/>
    </source>
</evidence>
<keyword evidence="3" id="KW-0597">Phosphoprotein</keyword>
<evidence type="ECO:0000256" key="4">
    <source>
        <dbReference type="ARBA" id="ARBA00022679"/>
    </source>
</evidence>
<keyword evidence="10" id="KW-0812">Transmembrane</keyword>
<evidence type="ECO:0000256" key="2">
    <source>
        <dbReference type="ARBA" id="ARBA00012438"/>
    </source>
</evidence>
<evidence type="ECO:0000256" key="3">
    <source>
        <dbReference type="ARBA" id="ARBA00022553"/>
    </source>
</evidence>
<keyword evidence="7" id="KW-0067">ATP-binding</keyword>
<evidence type="ECO:0000256" key="7">
    <source>
        <dbReference type="ARBA" id="ARBA00022840"/>
    </source>
</evidence>
<dbReference type="Gene3D" id="1.20.5.1930">
    <property type="match status" value="1"/>
</dbReference>
<dbReference type="InterPro" id="IPR011712">
    <property type="entry name" value="Sig_transdc_His_kin_sub3_dim/P"/>
</dbReference>
<dbReference type="InterPro" id="IPR050482">
    <property type="entry name" value="Sensor_HK_TwoCompSys"/>
</dbReference>
<dbReference type="CDD" id="cd16917">
    <property type="entry name" value="HATPase_UhpB-NarQ-NarX-like"/>
    <property type="match status" value="1"/>
</dbReference>
<keyword evidence="6 12" id="KW-0418">Kinase</keyword>
<dbReference type="PANTHER" id="PTHR24421:SF10">
    <property type="entry name" value="NITRATE_NITRITE SENSOR PROTEIN NARQ"/>
    <property type="match status" value="1"/>
</dbReference>
<sequence length="368" mass="41513">MEFWTIINKIVLMLYVISLTYVSAAEITPWYTLSVLLYLCLNIAVYILKANVMPLISALTVALIATVFVYVHPLLILLLPVSLYELVSYYSKRSVIVFLLMLAPCTFLPHDLLIEYGFIALLSGAYLTLLRTYSGRIKSYREELERMRGDLHQLTNRLHENNDYIRQSEYMFKLEERNRLSQEIHDSIGHSMTGALIQMEAAKRLITADAEKSAELLQNAIHISKDGIESIRLVLKNMKPPTEQLGINRMRIFIDEFAAKHPIKPAFTYEGNVDLISPFHWRIIQENVKEALTNTMKYSSATAISIHIQVLNTLIKAQVSDNGSGASKVVKGLGIIGMEERAAAVNGTVIVDGSRGFSVTTLIPYQDQ</sequence>
<keyword evidence="10" id="KW-1133">Transmembrane helix</keyword>
<feature type="transmembrane region" description="Helical" evidence="10">
    <location>
        <begin position="116"/>
        <end position="133"/>
    </location>
</feature>
<evidence type="ECO:0000313" key="13">
    <source>
        <dbReference type="Proteomes" id="UP001589818"/>
    </source>
</evidence>
<keyword evidence="5" id="KW-0547">Nucleotide-binding</keyword>
<evidence type="ECO:0000259" key="11">
    <source>
        <dbReference type="Pfam" id="PF07730"/>
    </source>
</evidence>
<dbReference type="EC" id="2.7.13.3" evidence="2"/>